<name>A0A1M6E795_9FIRM</name>
<dbReference type="InterPro" id="IPR003646">
    <property type="entry name" value="SH3-like_bac-type"/>
</dbReference>
<evidence type="ECO:0000259" key="3">
    <source>
        <dbReference type="PROSITE" id="PS51781"/>
    </source>
</evidence>
<feature type="domain" description="SH3b" evidence="3">
    <location>
        <begin position="40"/>
        <end position="104"/>
    </location>
</feature>
<gene>
    <name evidence="4" type="ORF">SAMN05444373_10112</name>
</gene>
<dbReference type="SUPFAM" id="SSF55797">
    <property type="entry name" value="PR-1-like"/>
    <property type="match status" value="1"/>
</dbReference>
<dbReference type="PANTHER" id="PTHR31157">
    <property type="entry name" value="SCP DOMAIN-CONTAINING PROTEIN"/>
    <property type="match status" value="1"/>
</dbReference>
<dbReference type="PANTHER" id="PTHR31157:SF1">
    <property type="entry name" value="SCP DOMAIN-CONTAINING PROTEIN"/>
    <property type="match status" value="1"/>
</dbReference>
<dbReference type="Pfam" id="PF08239">
    <property type="entry name" value="SH3_3"/>
    <property type="match status" value="1"/>
</dbReference>
<proteinExistence type="predicted"/>
<dbReference type="Gene3D" id="3.40.33.10">
    <property type="entry name" value="CAP"/>
    <property type="match status" value="1"/>
</dbReference>
<evidence type="ECO:0000256" key="2">
    <source>
        <dbReference type="SAM" id="SignalP"/>
    </source>
</evidence>
<accession>A0A1M6E795</accession>
<dbReference type="InterPro" id="IPR035940">
    <property type="entry name" value="CAP_sf"/>
</dbReference>
<dbReference type="Pfam" id="PF00188">
    <property type="entry name" value="CAP"/>
    <property type="match status" value="1"/>
</dbReference>
<dbReference type="Proteomes" id="UP000324781">
    <property type="component" value="Unassembled WGS sequence"/>
</dbReference>
<evidence type="ECO:0000313" key="5">
    <source>
        <dbReference type="Proteomes" id="UP000324781"/>
    </source>
</evidence>
<dbReference type="InterPro" id="IPR014044">
    <property type="entry name" value="CAP_dom"/>
</dbReference>
<sequence>MKRRFLAATLTVFFALSVMCLSGGGMPKARAAQTFEDVDFISGVVIANELNMRTGPSTKHSIIQVLKKNKWVNVLSKIGDWYVVYDPDTDKVGCVAKQYLMDGETFKKQAGSGSTTVPKQPAATPAPSPSTPKTTTGLTSEEQQLLTLINNERAKAGLPPLQVDMELMKVARTKANDMAQNNYFSHYSPTYGSPFDMMRQFGISFKAAAENIAGNSTIQGAVNAWMKSSGHKANILNGDYNYTGIGITRSNKYGYLFVQMFIKK</sequence>
<reference evidence="4 5" key="1">
    <citation type="submission" date="2016-11" db="EMBL/GenBank/DDBJ databases">
        <authorList>
            <person name="Varghese N."/>
            <person name="Submissions S."/>
        </authorList>
    </citation>
    <scope>NUCLEOTIDE SEQUENCE [LARGE SCALE GENOMIC DNA]</scope>
    <source>
        <strain evidence="4 5">DSM 19027</strain>
    </source>
</reference>
<keyword evidence="2" id="KW-0732">Signal</keyword>
<dbReference type="EMBL" id="FQZP01000011">
    <property type="protein sequence ID" value="SHI81331.1"/>
    <property type="molecule type" value="Genomic_DNA"/>
</dbReference>
<protein>
    <submittedName>
        <fullName evidence="4">Uncharacterized protein, YkwD family</fullName>
    </submittedName>
</protein>
<dbReference type="InterPro" id="IPR014258">
    <property type="entry name" value="CAP_domain_YkwD-like"/>
</dbReference>
<organism evidence="4 5">
    <name type="scientific">Thermoclostridium caenicola</name>
    <dbReference type="NCBI Taxonomy" id="659425"/>
    <lineage>
        <taxon>Bacteria</taxon>
        <taxon>Bacillati</taxon>
        <taxon>Bacillota</taxon>
        <taxon>Clostridia</taxon>
        <taxon>Eubacteriales</taxon>
        <taxon>Oscillospiraceae</taxon>
        <taxon>Thermoclostridium</taxon>
    </lineage>
</organism>
<dbReference type="RefSeq" id="WP_149678212.1">
    <property type="nucleotide sequence ID" value="NZ_DAONMB010000034.1"/>
</dbReference>
<dbReference type="NCBIfam" id="TIGR02909">
    <property type="entry name" value="spore_YkwD"/>
    <property type="match status" value="1"/>
</dbReference>
<dbReference type="PROSITE" id="PS51781">
    <property type="entry name" value="SH3B"/>
    <property type="match status" value="1"/>
</dbReference>
<dbReference type="SMART" id="SM00287">
    <property type="entry name" value="SH3b"/>
    <property type="match status" value="1"/>
</dbReference>
<keyword evidence="5" id="KW-1185">Reference proteome</keyword>
<dbReference type="AlphaFoldDB" id="A0A1M6E795"/>
<dbReference type="CDD" id="cd05379">
    <property type="entry name" value="CAP_bacterial"/>
    <property type="match status" value="1"/>
</dbReference>
<feature type="region of interest" description="Disordered" evidence="1">
    <location>
        <begin position="110"/>
        <end position="139"/>
    </location>
</feature>
<evidence type="ECO:0000313" key="4">
    <source>
        <dbReference type="EMBL" id="SHI81331.1"/>
    </source>
</evidence>
<feature type="chain" id="PRO_5013064957" evidence="2">
    <location>
        <begin position="32"/>
        <end position="264"/>
    </location>
</feature>
<feature type="signal peptide" evidence="2">
    <location>
        <begin position="1"/>
        <end position="31"/>
    </location>
</feature>
<dbReference type="OrthoDB" id="9783944at2"/>
<evidence type="ECO:0000256" key="1">
    <source>
        <dbReference type="SAM" id="MobiDB-lite"/>
    </source>
</evidence>